<dbReference type="InterPro" id="IPR007049">
    <property type="entry name" value="Carb-sel_porin_OprB"/>
</dbReference>
<evidence type="ECO:0000313" key="4">
    <source>
        <dbReference type="EMBL" id="GAA09681.1"/>
    </source>
</evidence>
<evidence type="ECO:0000256" key="3">
    <source>
        <dbReference type="SAM" id="MobiDB-lite"/>
    </source>
</evidence>
<comment type="caution">
    <text evidence="4">The sequence shown here is derived from an EMBL/GenBank/DDBJ whole genome shotgun (WGS) entry which is preliminary data.</text>
</comment>
<dbReference type="InterPro" id="IPR052932">
    <property type="entry name" value="OprB_Porin"/>
</dbReference>
<evidence type="ECO:0000256" key="2">
    <source>
        <dbReference type="RuleBase" id="RU363072"/>
    </source>
</evidence>
<sequence length="724" mass="78411">MARDSAVLRFTVSSLRLGSSRHASASAEGKGKAPPACPLTSVSAGSALVVLNACVVCACQLVWEGACARPFCKGTHTSGTETIRAEQQAESLMSGLNLTQQMQPSRHCGGLSNRAGIPRQPDRKLNSPRPSALRQARQSAVEYRRAQAAVGIRVAADRHFGRTGKAGCKSVVGVCLLGSTLFVSVPQALAQPVDPSQVQLDQEWLGDSGPMVQRIGPASTRMRRQPGAQRGVGMAPGKATHPRIGRGKHAVPTPPPTPPDTDNDQITDTDSDMDDNLLGRMGGLRPWLARYGVTFDLQEVDELWGNLTGGVPGAGQRGPGTGPSFNGVTMPTLTVDLEKMIGLKDAVFNVSALQIHGRSITQDHLNTYNPVSGIEADRSTRLFELWYEQAFWDDTLDIKIGQQDLDTEFLITTYGALYLNANFSWPMGPSSNLYAGGPSWPLASPAIRLRYRPAENVTLMFAAADDNPPGNQWNSFTVQNQGQGNVHDATSQTTNDACGCRFNMDTGALLIGEVQYALNPEPDEDHPNRKRSGHGLPGVYKLGGYYDTARFPDWRHDVQGQSLGAAYARGVVTQPRMVRGNWLLYGIVDQMVWRPYRRSPTSLGVFARATGNGGDRNMISYAVDAGVNLKAPFAGRENDTLGLGWGLGRASSGARAYYRALGQHAPGTENHMELTYQAEVQPWFVLQPDFQYVFNPSGGLESQKWPGHKVADELVFGLHSRISF</sequence>
<organism evidence="4 5">
    <name type="scientific">Acetobacter tropicalis NBRC 101654</name>
    <dbReference type="NCBI Taxonomy" id="749388"/>
    <lineage>
        <taxon>Bacteria</taxon>
        <taxon>Pseudomonadati</taxon>
        <taxon>Pseudomonadota</taxon>
        <taxon>Alphaproteobacteria</taxon>
        <taxon>Acetobacterales</taxon>
        <taxon>Acetobacteraceae</taxon>
        <taxon>Acetobacter</taxon>
    </lineage>
</organism>
<reference evidence="4 5" key="1">
    <citation type="journal article" date="2011" name="Biochem. Biophys. Res. Commun.">
        <title>Increased number of Arginine-based salt bridges contributes to the thermotolerance of thermotolerant acetic acid bacteria, Acetobacter tropicalis SKU1100.</title>
        <authorList>
            <person name="Matsutani M."/>
            <person name="Hirakawa H."/>
            <person name="Nishikura M."/>
            <person name="Soemphol W."/>
            <person name="Ali I.A.I."/>
            <person name="Yakushi T."/>
            <person name="Matsushita K."/>
        </authorList>
    </citation>
    <scope>NUCLEOTIDE SEQUENCE [LARGE SCALE GENOMIC DNA]</scope>
    <source>
        <strain evidence="4 5">NBRC 101654</strain>
    </source>
</reference>
<dbReference type="GO" id="GO:0008643">
    <property type="term" value="P:carbohydrate transport"/>
    <property type="evidence" value="ECO:0007669"/>
    <property type="project" value="InterPro"/>
</dbReference>
<dbReference type="PANTHER" id="PTHR37944:SF1">
    <property type="entry name" value="PORIN B"/>
    <property type="match status" value="1"/>
</dbReference>
<accession>F7VH36</accession>
<feature type="compositionally biased region" description="Acidic residues" evidence="3">
    <location>
        <begin position="261"/>
        <end position="275"/>
    </location>
</feature>
<comment type="similarity">
    <text evidence="1 2">Belongs to the OprB family.</text>
</comment>
<feature type="region of interest" description="Disordered" evidence="3">
    <location>
        <begin position="107"/>
        <end position="131"/>
    </location>
</feature>
<proteinExistence type="inferred from homology"/>
<feature type="region of interest" description="Disordered" evidence="3">
    <location>
        <begin position="222"/>
        <end position="275"/>
    </location>
</feature>
<dbReference type="GO" id="GO:0016020">
    <property type="term" value="C:membrane"/>
    <property type="evidence" value="ECO:0007669"/>
    <property type="project" value="InterPro"/>
</dbReference>
<dbReference type="Gene3D" id="2.40.160.180">
    <property type="entry name" value="Carbohydrate-selective porin OprB"/>
    <property type="match status" value="1"/>
</dbReference>
<dbReference type="EMBL" id="BABS01000111">
    <property type="protein sequence ID" value="GAA09681.1"/>
    <property type="molecule type" value="Genomic_DNA"/>
</dbReference>
<dbReference type="PANTHER" id="PTHR37944">
    <property type="entry name" value="PORIN B"/>
    <property type="match status" value="1"/>
</dbReference>
<name>F7VH36_9PROT</name>
<dbReference type="InterPro" id="IPR038673">
    <property type="entry name" value="OprB_sf"/>
</dbReference>
<dbReference type="Proteomes" id="UP000004319">
    <property type="component" value="Unassembled WGS sequence"/>
</dbReference>
<protein>
    <submittedName>
        <fullName evidence="4">Porin B carbohydrate-selective OprB</fullName>
    </submittedName>
</protein>
<dbReference type="Pfam" id="PF04966">
    <property type="entry name" value="OprB"/>
    <property type="match status" value="1"/>
</dbReference>
<evidence type="ECO:0000256" key="1">
    <source>
        <dbReference type="ARBA" id="ARBA00008769"/>
    </source>
</evidence>
<evidence type="ECO:0000313" key="5">
    <source>
        <dbReference type="Proteomes" id="UP000004319"/>
    </source>
</evidence>
<gene>
    <name evidence="4" type="ORF">ATPR_2685</name>
</gene>
<dbReference type="GO" id="GO:0015288">
    <property type="term" value="F:porin activity"/>
    <property type="evidence" value="ECO:0007669"/>
    <property type="project" value="InterPro"/>
</dbReference>
<dbReference type="AlphaFoldDB" id="F7VH36"/>
<feature type="compositionally biased region" description="Basic residues" evidence="3">
    <location>
        <begin position="240"/>
        <end position="249"/>
    </location>
</feature>